<dbReference type="SUPFAM" id="SSF159709">
    <property type="entry name" value="PhnH-like"/>
    <property type="match status" value="1"/>
</dbReference>
<dbReference type="Proteomes" id="UP000267368">
    <property type="component" value="Unassembled WGS sequence"/>
</dbReference>
<dbReference type="InterPro" id="IPR038058">
    <property type="entry name" value="PhnH-like_sp"/>
</dbReference>
<keyword evidence="1" id="KW-0456">Lyase</keyword>
<sequence length="197" mass="21216">MISNDVEIHRMQRAFRTVMNAFAQPGTIAELRDDAVDAAGARDPLMTLVRLFVDQAVTFYCCDDALAERIAVETKARRASQSEALFVVVPAAASACEAGVGEASAGTLVSPEKGATVFVECGRVSATPDEGLAGFEVQGPGVRDVNRFWTDSDEWERVREGRCDEYPLGIEMILVDGEGRLAAVPRSSSVTRMEGGR</sequence>
<evidence type="ECO:0000313" key="1">
    <source>
        <dbReference type="EMBL" id="RNL21392.1"/>
    </source>
</evidence>
<dbReference type="GO" id="GO:0019634">
    <property type="term" value="P:organic phosphonate metabolic process"/>
    <property type="evidence" value="ECO:0007669"/>
    <property type="project" value="InterPro"/>
</dbReference>
<comment type="caution">
    <text evidence="1">The sequence shown here is derived from an EMBL/GenBank/DDBJ whole genome shotgun (WGS) entry which is preliminary data.</text>
</comment>
<accession>A0A3N0AH60</accession>
<dbReference type="OrthoDB" id="4238947at2"/>
<proteinExistence type="predicted"/>
<dbReference type="EMBL" id="QICB01000001">
    <property type="protein sequence ID" value="RNL21392.1"/>
    <property type="molecule type" value="Genomic_DNA"/>
</dbReference>
<dbReference type="AlphaFoldDB" id="A0A3N0AH60"/>
<organism evidence="1 2">
    <name type="scientific">Slackia faecicanis</name>
    <dbReference type="NCBI Taxonomy" id="255723"/>
    <lineage>
        <taxon>Bacteria</taxon>
        <taxon>Bacillati</taxon>
        <taxon>Actinomycetota</taxon>
        <taxon>Coriobacteriia</taxon>
        <taxon>Eggerthellales</taxon>
        <taxon>Eggerthellaceae</taxon>
        <taxon>Slackia</taxon>
    </lineage>
</organism>
<reference evidence="2" key="1">
    <citation type="submission" date="2018-05" db="EMBL/GenBank/DDBJ databases">
        <title>Genome Sequencing of selected type strains of the family Eggerthellaceae.</title>
        <authorList>
            <person name="Danylec N."/>
            <person name="Stoll D.A."/>
            <person name="Doetsch A."/>
            <person name="Huch M."/>
        </authorList>
    </citation>
    <scope>NUCLEOTIDE SEQUENCE [LARGE SCALE GENOMIC DNA]</scope>
    <source>
        <strain evidence="2">DSM 17537</strain>
    </source>
</reference>
<keyword evidence="2" id="KW-1185">Reference proteome</keyword>
<dbReference type="Pfam" id="PF05845">
    <property type="entry name" value="PhnH"/>
    <property type="match status" value="1"/>
</dbReference>
<gene>
    <name evidence="1" type="primary">phnH</name>
    <name evidence="1" type="ORF">DMP07_00625</name>
</gene>
<name>A0A3N0AH60_9ACTN</name>
<evidence type="ECO:0000313" key="2">
    <source>
        <dbReference type="Proteomes" id="UP000267368"/>
    </source>
</evidence>
<dbReference type="Gene3D" id="3.40.50.11310">
    <property type="entry name" value="Bacterial phosphonate metabolism protein PhnH"/>
    <property type="match status" value="1"/>
</dbReference>
<dbReference type="NCBIfam" id="TIGR03292">
    <property type="entry name" value="PhnH_redo"/>
    <property type="match status" value="1"/>
</dbReference>
<dbReference type="GO" id="GO:0016829">
    <property type="term" value="F:lyase activity"/>
    <property type="evidence" value="ECO:0007669"/>
    <property type="project" value="UniProtKB-KW"/>
</dbReference>
<dbReference type="InterPro" id="IPR008772">
    <property type="entry name" value="Phosphonate_metab_PhnH"/>
</dbReference>
<protein>
    <submittedName>
        <fullName evidence="1">Phosphonate C-P lyase system protein PhnH</fullName>
    </submittedName>
</protein>